<protein>
    <recommendedName>
        <fullName evidence="2">Galectin</fullName>
    </recommendedName>
</protein>
<feature type="compositionally biased region" description="Basic and acidic residues" evidence="3">
    <location>
        <begin position="330"/>
        <end position="346"/>
    </location>
</feature>
<dbReference type="SMART" id="SM00908">
    <property type="entry name" value="Gal-bind_lectin"/>
    <property type="match status" value="1"/>
</dbReference>
<feature type="domain" description="Galectin" evidence="4">
    <location>
        <begin position="6"/>
        <end position="149"/>
    </location>
</feature>
<feature type="region of interest" description="Disordered" evidence="3">
    <location>
        <begin position="327"/>
        <end position="346"/>
    </location>
</feature>
<keyword evidence="1 2" id="KW-0430">Lectin</keyword>
<dbReference type="CDD" id="cd00070">
    <property type="entry name" value="GLECT"/>
    <property type="match status" value="1"/>
</dbReference>
<sequence length="346" mass="38987">MNSLPNPYQQSVSLAVGFMVKIKGNLESSCGKNPELVVDFCMGIEEGSNIAFHFRVYTNSMVVMNSFQEGGWQEEKRMFSDPFMPGQPFELRFLVLENEYKVFVNNESFCQFVHRLPLQSVKMLKDLALACREDIKGRFGTKRTSPQVWNGECGFGRAQLAKMSRANPEMETSCVFWIGLPLVLLNKSVWQTWFKNQRVKRRREENQTQQNLSPGDPRRVVSVKEEEMPLPGTSGSAHPTSLSLAGDSHHELPELSCAEQCEGAAATPCPSSCNFLTALSLRDADLPWASSPYDMDQLIQLYDLPGDDDPSSLDQYLFPECSSWGTVAGTDHHREDEHSYNPEKVP</sequence>
<evidence type="ECO:0000313" key="6">
    <source>
        <dbReference type="Proteomes" id="UP000322234"/>
    </source>
</evidence>
<dbReference type="InterPro" id="IPR013320">
    <property type="entry name" value="ConA-like_dom_sf"/>
</dbReference>
<dbReference type="Gene3D" id="2.60.120.200">
    <property type="match status" value="1"/>
</dbReference>
<dbReference type="AlphaFoldDB" id="A0A6B0S5F6"/>
<dbReference type="InterPro" id="IPR044156">
    <property type="entry name" value="Galectin-like"/>
</dbReference>
<reference evidence="5" key="1">
    <citation type="submission" date="2019-10" db="EMBL/GenBank/DDBJ databases">
        <title>The sequence and de novo assembly of the wild yak genome.</title>
        <authorList>
            <person name="Liu Y."/>
        </authorList>
    </citation>
    <scope>NUCLEOTIDE SEQUENCE [LARGE SCALE GENOMIC DNA]</scope>
    <source>
        <strain evidence="5">WY2019</strain>
    </source>
</reference>
<proteinExistence type="predicted"/>
<evidence type="ECO:0000256" key="2">
    <source>
        <dbReference type="RuleBase" id="RU102079"/>
    </source>
</evidence>
<keyword evidence="6" id="KW-1185">Reference proteome</keyword>
<evidence type="ECO:0000256" key="3">
    <source>
        <dbReference type="SAM" id="MobiDB-lite"/>
    </source>
</evidence>
<name>A0A6B0S5F6_9CETA</name>
<dbReference type="SMART" id="SM00276">
    <property type="entry name" value="GLECT"/>
    <property type="match status" value="1"/>
</dbReference>
<dbReference type="PANTHER" id="PTHR11346:SF15">
    <property type="entry name" value="PLACENTAL PROTEIN 13-LIKE"/>
    <property type="match status" value="1"/>
</dbReference>
<evidence type="ECO:0000313" key="5">
    <source>
        <dbReference type="EMBL" id="MXQ96177.1"/>
    </source>
</evidence>
<comment type="caution">
    <text evidence="5">The sequence shown here is derived from an EMBL/GenBank/DDBJ whole genome shotgun (WGS) entry which is preliminary data.</text>
</comment>
<feature type="region of interest" description="Disordered" evidence="3">
    <location>
        <begin position="200"/>
        <end position="247"/>
    </location>
</feature>
<organism evidence="5 6">
    <name type="scientific">Bos mutus</name>
    <name type="common">wild yak</name>
    <dbReference type="NCBI Taxonomy" id="72004"/>
    <lineage>
        <taxon>Eukaryota</taxon>
        <taxon>Metazoa</taxon>
        <taxon>Chordata</taxon>
        <taxon>Craniata</taxon>
        <taxon>Vertebrata</taxon>
        <taxon>Euteleostomi</taxon>
        <taxon>Mammalia</taxon>
        <taxon>Eutheria</taxon>
        <taxon>Laurasiatheria</taxon>
        <taxon>Artiodactyla</taxon>
        <taxon>Ruminantia</taxon>
        <taxon>Pecora</taxon>
        <taxon>Bovidae</taxon>
        <taxon>Bovinae</taxon>
        <taxon>Bos</taxon>
    </lineage>
</organism>
<feature type="compositionally biased region" description="Basic and acidic residues" evidence="3">
    <location>
        <begin position="216"/>
        <end position="227"/>
    </location>
</feature>
<dbReference type="GO" id="GO:0030246">
    <property type="term" value="F:carbohydrate binding"/>
    <property type="evidence" value="ECO:0007669"/>
    <property type="project" value="UniProtKB-UniRule"/>
</dbReference>
<dbReference type="Proteomes" id="UP000322234">
    <property type="component" value="Unassembled WGS sequence"/>
</dbReference>
<evidence type="ECO:0000259" key="4">
    <source>
        <dbReference type="PROSITE" id="PS51304"/>
    </source>
</evidence>
<dbReference type="PANTHER" id="PTHR11346">
    <property type="entry name" value="GALECTIN"/>
    <property type="match status" value="1"/>
</dbReference>
<dbReference type="Pfam" id="PF00337">
    <property type="entry name" value="Gal-bind_lectin"/>
    <property type="match status" value="1"/>
</dbReference>
<dbReference type="InterPro" id="IPR001079">
    <property type="entry name" value="Galectin_CRD"/>
</dbReference>
<feature type="compositionally biased region" description="Polar residues" evidence="3">
    <location>
        <begin position="233"/>
        <end position="243"/>
    </location>
</feature>
<dbReference type="PROSITE" id="PS51304">
    <property type="entry name" value="GALECTIN"/>
    <property type="match status" value="1"/>
</dbReference>
<evidence type="ECO:0000256" key="1">
    <source>
        <dbReference type="ARBA" id="ARBA00022734"/>
    </source>
</evidence>
<accession>A0A6B0S5F6</accession>
<gene>
    <name evidence="5" type="ORF">E5288_WYG020165</name>
</gene>
<dbReference type="EMBL" id="VBQZ03000154">
    <property type="protein sequence ID" value="MXQ96177.1"/>
    <property type="molecule type" value="Genomic_DNA"/>
</dbReference>
<dbReference type="SUPFAM" id="SSF49899">
    <property type="entry name" value="Concanavalin A-like lectins/glucanases"/>
    <property type="match status" value="1"/>
</dbReference>